<gene>
    <name evidence="1" type="ORF">DFQ01_101555</name>
</gene>
<dbReference type="EMBL" id="QGTQ01000001">
    <property type="protein sequence ID" value="PWW08829.1"/>
    <property type="molecule type" value="Genomic_DNA"/>
</dbReference>
<name>A0A2V2Z0C5_9BACL</name>
<evidence type="ECO:0000313" key="2">
    <source>
        <dbReference type="Proteomes" id="UP000246635"/>
    </source>
</evidence>
<dbReference type="Proteomes" id="UP000246635">
    <property type="component" value="Unassembled WGS sequence"/>
</dbReference>
<reference evidence="1 2" key="1">
    <citation type="submission" date="2018-05" db="EMBL/GenBank/DDBJ databases">
        <title>Genomic Encyclopedia of Type Strains, Phase III (KMG-III): the genomes of soil and plant-associated and newly described type strains.</title>
        <authorList>
            <person name="Whitman W."/>
        </authorList>
    </citation>
    <scope>NUCLEOTIDE SEQUENCE [LARGE SCALE GENOMIC DNA]</scope>
    <source>
        <strain evidence="1 2">CECT 5696</strain>
    </source>
</reference>
<evidence type="ECO:0000313" key="1">
    <source>
        <dbReference type="EMBL" id="PWW08829.1"/>
    </source>
</evidence>
<proteinExistence type="predicted"/>
<protein>
    <submittedName>
        <fullName evidence="1">Uncharacterized protein</fullName>
    </submittedName>
</protein>
<dbReference type="AlphaFoldDB" id="A0A2V2Z0C5"/>
<comment type="caution">
    <text evidence="1">The sequence shown here is derived from an EMBL/GenBank/DDBJ whole genome shotgun (WGS) entry which is preliminary data.</text>
</comment>
<accession>A0A2V2Z0C5</accession>
<keyword evidence="2" id="KW-1185">Reference proteome</keyword>
<organism evidence="1 2">
    <name type="scientific">Paenibacillus cellulosilyticus</name>
    <dbReference type="NCBI Taxonomy" id="375489"/>
    <lineage>
        <taxon>Bacteria</taxon>
        <taxon>Bacillati</taxon>
        <taxon>Bacillota</taxon>
        <taxon>Bacilli</taxon>
        <taxon>Bacillales</taxon>
        <taxon>Paenibacillaceae</taxon>
        <taxon>Paenibacillus</taxon>
    </lineage>
</organism>
<sequence>MSNVNFKSVSQSPMTGLFCLSLRLIDLYWFWFTECRSGPKVH</sequence>